<comment type="catalytic activity">
    <reaction evidence="7">
        <text>L-threonyl-[protein] + ATP = O-phospho-L-threonyl-[protein] + ADP + H(+)</text>
        <dbReference type="Rhea" id="RHEA:46608"/>
        <dbReference type="Rhea" id="RHEA-COMP:11060"/>
        <dbReference type="Rhea" id="RHEA-COMP:11605"/>
        <dbReference type="ChEBI" id="CHEBI:15378"/>
        <dbReference type="ChEBI" id="CHEBI:30013"/>
        <dbReference type="ChEBI" id="CHEBI:30616"/>
        <dbReference type="ChEBI" id="CHEBI:61977"/>
        <dbReference type="ChEBI" id="CHEBI:456216"/>
        <dbReference type="EC" id="2.7.11.22"/>
    </reaction>
</comment>
<proteinExistence type="predicted"/>
<dbReference type="SMART" id="SM00220">
    <property type="entry name" value="S_TKc"/>
    <property type="match status" value="1"/>
</dbReference>
<gene>
    <name evidence="13 14" type="primary">LOC115884220</name>
</gene>
<evidence type="ECO:0000256" key="4">
    <source>
        <dbReference type="ARBA" id="ARBA00022741"/>
    </source>
</evidence>
<dbReference type="GO" id="GO:0005524">
    <property type="term" value="F:ATP binding"/>
    <property type="evidence" value="ECO:0007669"/>
    <property type="project" value="UniProtKB-UniRule"/>
</dbReference>
<evidence type="ECO:0000256" key="9">
    <source>
        <dbReference type="PROSITE-ProRule" id="PRU10141"/>
    </source>
</evidence>
<protein>
    <recommendedName>
        <fullName evidence="1">cyclin-dependent kinase</fullName>
        <ecNumber evidence="1">2.7.11.22</ecNumber>
    </recommendedName>
</protein>
<evidence type="ECO:0000256" key="3">
    <source>
        <dbReference type="ARBA" id="ARBA00022679"/>
    </source>
</evidence>
<evidence type="ECO:0000256" key="1">
    <source>
        <dbReference type="ARBA" id="ARBA00012425"/>
    </source>
</evidence>
<evidence type="ECO:0000256" key="6">
    <source>
        <dbReference type="ARBA" id="ARBA00022840"/>
    </source>
</evidence>
<evidence type="ECO:0000256" key="7">
    <source>
        <dbReference type="ARBA" id="ARBA00047811"/>
    </source>
</evidence>
<feature type="compositionally biased region" description="Polar residues" evidence="10">
    <location>
        <begin position="391"/>
        <end position="402"/>
    </location>
</feature>
<keyword evidence="3" id="KW-0808">Transferase</keyword>
<dbReference type="PROSITE" id="PS50011">
    <property type="entry name" value="PROTEIN_KINASE_DOM"/>
    <property type="match status" value="1"/>
</dbReference>
<evidence type="ECO:0000259" key="11">
    <source>
        <dbReference type="PROSITE" id="PS50011"/>
    </source>
</evidence>
<organism evidence="12 13">
    <name type="scientific">Sitophilus oryzae</name>
    <name type="common">Rice weevil</name>
    <name type="synonym">Curculio oryzae</name>
    <dbReference type="NCBI Taxonomy" id="7048"/>
    <lineage>
        <taxon>Eukaryota</taxon>
        <taxon>Metazoa</taxon>
        <taxon>Ecdysozoa</taxon>
        <taxon>Arthropoda</taxon>
        <taxon>Hexapoda</taxon>
        <taxon>Insecta</taxon>
        <taxon>Pterygota</taxon>
        <taxon>Neoptera</taxon>
        <taxon>Endopterygota</taxon>
        <taxon>Coleoptera</taxon>
        <taxon>Polyphaga</taxon>
        <taxon>Cucujiformia</taxon>
        <taxon>Curculionidae</taxon>
        <taxon>Dryophthorinae</taxon>
        <taxon>Sitophilus</taxon>
    </lineage>
</organism>
<dbReference type="RefSeq" id="XP_030758582.1">
    <property type="nucleotide sequence ID" value="XM_030902722.1"/>
</dbReference>
<feature type="region of interest" description="Disordered" evidence="10">
    <location>
        <begin position="442"/>
        <end position="467"/>
    </location>
</feature>
<dbReference type="AlphaFoldDB" id="A0A6J2Y4H9"/>
<dbReference type="PROSITE" id="PS00108">
    <property type="entry name" value="PROTEIN_KINASE_ST"/>
    <property type="match status" value="1"/>
</dbReference>
<evidence type="ECO:0000313" key="13">
    <source>
        <dbReference type="RefSeq" id="XP_030758582.1"/>
    </source>
</evidence>
<feature type="compositionally biased region" description="Basic and acidic residues" evidence="10">
    <location>
        <begin position="442"/>
        <end position="458"/>
    </location>
</feature>
<dbReference type="PANTHER" id="PTHR24055">
    <property type="entry name" value="MITOGEN-ACTIVATED PROTEIN KINASE"/>
    <property type="match status" value="1"/>
</dbReference>
<dbReference type="Pfam" id="PF00069">
    <property type="entry name" value="Pkinase"/>
    <property type="match status" value="1"/>
</dbReference>
<dbReference type="FunFam" id="3.30.200.20:FF:000049">
    <property type="entry name" value="cyclin-dependent kinase-like 1 isoform X1"/>
    <property type="match status" value="1"/>
</dbReference>
<dbReference type="FunFam" id="1.10.510.10:FF:000624">
    <property type="entry name" value="Mitogen-activated protein kinase"/>
    <property type="match status" value="1"/>
</dbReference>
<dbReference type="InterPro" id="IPR008271">
    <property type="entry name" value="Ser/Thr_kinase_AS"/>
</dbReference>
<dbReference type="PROSITE" id="PS00107">
    <property type="entry name" value="PROTEIN_KINASE_ATP"/>
    <property type="match status" value="1"/>
</dbReference>
<feature type="region of interest" description="Disordered" evidence="10">
    <location>
        <begin position="378"/>
        <end position="402"/>
    </location>
</feature>
<feature type="binding site" evidence="9">
    <location>
        <position position="34"/>
    </location>
    <ligand>
        <name>ATP</name>
        <dbReference type="ChEBI" id="CHEBI:30616"/>
    </ligand>
</feature>
<reference evidence="13 14" key="1">
    <citation type="submission" date="2025-04" db="UniProtKB">
        <authorList>
            <consortium name="RefSeq"/>
        </authorList>
    </citation>
    <scope>IDENTIFICATION</scope>
    <source>
        <tissue evidence="13 14">Gonads</tissue>
    </source>
</reference>
<accession>A0A6J2Y4H9</accession>
<dbReference type="InterPro" id="IPR000719">
    <property type="entry name" value="Prot_kinase_dom"/>
</dbReference>
<evidence type="ECO:0000313" key="14">
    <source>
        <dbReference type="RefSeq" id="XP_030758583.1"/>
    </source>
</evidence>
<evidence type="ECO:0000256" key="2">
    <source>
        <dbReference type="ARBA" id="ARBA00022527"/>
    </source>
</evidence>
<dbReference type="Proteomes" id="UP000504635">
    <property type="component" value="Unplaced"/>
</dbReference>
<dbReference type="GeneID" id="115884220"/>
<evidence type="ECO:0000256" key="10">
    <source>
        <dbReference type="SAM" id="MobiDB-lite"/>
    </source>
</evidence>
<name>A0A6J2Y4H9_SITOR</name>
<keyword evidence="2" id="KW-0723">Serine/threonine-protein kinase</keyword>
<feature type="compositionally biased region" description="Low complexity" evidence="10">
    <location>
        <begin position="379"/>
        <end position="390"/>
    </location>
</feature>
<keyword evidence="4 9" id="KW-0547">Nucleotide-binding</keyword>
<dbReference type="OrthoDB" id="548217at2759"/>
<evidence type="ECO:0000256" key="5">
    <source>
        <dbReference type="ARBA" id="ARBA00022777"/>
    </source>
</evidence>
<feature type="domain" description="Protein kinase" evidence="11">
    <location>
        <begin position="4"/>
        <end position="287"/>
    </location>
</feature>
<keyword evidence="6 9" id="KW-0067">ATP-binding</keyword>
<dbReference type="EC" id="2.7.11.22" evidence="1"/>
<evidence type="ECO:0000313" key="12">
    <source>
        <dbReference type="Proteomes" id="UP000504635"/>
    </source>
</evidence>
<dbReference type="KEGG" id="soy:115884220"/>
<comment type="catalytic activity">
    <reaction evidence="8">
        <text>L-seryl-[protein] + ATP = O-phospho-L-seryl-[protein] + ADP + H(+)</text>
        <dbReference type="Rhea" id="RHEA:17989"/>
        <dbReference type="Rhea" id="RHEA-COMP:9863"/>
        <dbReference type="Rhea" id="RHEA-COMP:11604"/>
        <dbReference type="ChEBI" id="CHEBI:15378"/>
        <dbReference type="ChEBI" id="CHEBI:29999"/>
        <dbReference type="ChEBI" id="CHEBI:30616"/>
        <dbReference type="ChEBI" id="CHEBI:83421"/>
        <dbReference type="ChEBI" id="CHEBI:456216"/>
        <dbReference type="EC" id="2.7.11.22"/>
    </reaction>
</comment>
<dbReference type="InterPro" id="IPR050117">
    <property type="entry name" value="MAPK"/>
</dbReference>
<dbReference type="InterPro" id="IPR011009">
    <property type="entry name" value="Kinase-like_dom_sf"/>
</dbReference>
<keyword evidence="5" id="KW-0418">Kinase</keyword>
<dbReference type="InterPro" id="IPR017441">
    <property type="entry name" value="Protein_kinase_ATP_BS"/>
</dbReference>
<dbReference type="RefSeq" id="XP_030758583.1">
    <property type="nucleotide sequence ID" value="XM_030902723.1"/>
</dbReference>
<dbReference type="Gene3D" id="3.30.200.20">
    <property type="entry name" value="Phosphorylase Kinase, domain 1"/>
    <property type="match status" value="1"/>
</dbReference>
<evidence type="ECO:0000256" key="8">
    <source>
        <dbReference type="ARBA" id="ARBA00048367"/>
    </source>
</evidence>
<dbReference type="GO" id="GO:0004693">
    <property type="term" value="F:cyclin-dependent protein serine/threonine kinase activity"/>
    <property type="evidence" value="ECO:0007669"/>
    <property type="project" value="UniProtKB-EC"/>
</dbReference>
<dbReference type="Gene3D" id="1.10.510.10">
    <property type="entry name" value="Transferase(Phosphotransferase) domain 1"/>
    <property type="match status" value="1"/>
</dbReference>
<dbReference type="SUPFAM" id="SSF56112">
    <property type="entry name" value="Protein kinase-like (PK-like)"/>
    <property type="match status" value="1"/>
</dbReference>
<keyword evidence="12" id="KW-1185">Reference proteome</keyword>
<sequence length="651" mass="74978">MEKYEQISMVGEGSYGLVMKCRHKETDQIVAVKKFLETEEDATIRKLALREIRMLKRLKHENLVTMIEVFRHRKRFYIVFEFLEGTVLDELEKMPGGLGDDRTRERIFQVCRAIAYCHSNNIIHRDVKPENVLVSSLGVVKLCDFGFARVLSLNGEACTEYVATRWYRAPELLVGEPIYGAPVDIWAIGCLFAEMMTGDPLFPGESDIDQLYLIVKMLGRPCLRHQHLMSKNSQLRPIIKTPSQDTVGFYKLFQTWPLIAIDFLNGCTKMDPQERLTAEEMLKHVFFTHDKFPQRFLPALREKVNIEFSAPLLRKLKSEVLLSTDKKEEKNRKITNERWKFSLPEGSMKRKLGYEPSEQWADKNLITLAKTSQRLNVINSSSNSNSNSNSTKNPHQHQVLTKQTSLQAKHYSTSKSQIKLQHDMQILEKSLEHLVRINKNENEHTPSSDHQKELEVNQKHQTQTQSQSPIYQTFHFGLGDNNKSPNNNVLHPSINNISFNKEQPKKSPNALHHMNASSKINQVPLLSHHRAHYMKKLDRNVVVENIFGQGDHANIGLNSVTPHWFNNLTSNNNNIKKKDINKSKIDDFTLPNLPGATISPNKTKKKNSIPELELPISTEVSPAYRYKKAKRKRNTLDISLPLHVREKSRLS</sequence>